<accession>A0A655F363</accession>
<name>A0A655F363_MYCTX</name>
<feature type="region of interest" description="Disordered" evidence="1">
    <location>
        <begin position="1"/>
        <end position="22"/>
    </location>
</feature>
<protein>
    <submittedName>
        <fullName evidence="2">Uncharacterized protein</fullName>
    </submittedName>
</protein>
<dbReference type="Proteomes" id="UP000039217">
    <property type="component" value="Unassembled WGS sequence"/>
</dbReference>
<dbReference type="EMBL" id="CQQC01000847">
    <property type="protein sequence ID" value="CNV45230.1"/>
    <property type="molecule type" value="Genomic_DNA"/>
</dbReference>
<dbReference type="AlphaFoldDB" id="A0A655F363"/>
<feature type="compositionally biased region" description="Low complexity" evidence="1">
    <location>
        <begin position="244"/>
        <end position="260"/>
    </location>
</feature>
<feature type="region of interest" description="Disordered" evidence="1">
    <location>
        <begin position="239"/>
        <end position="273"/>
    </location>
</feature>
<gene>
    <name evidence="2" type="ORF">ERS007661_02417</name>
</gene>
<reference evidence="2 3" key="1">
    <citation type="submission" date="2015-03" db="EMBL/GenBank/DDBJ databases">
        <authorList>
            <consortium name="Pathogen Informatics"/>
        </authorList>
    </citation>
    <scope>NUCLEOTIDE SEQUENCE [LARGE SCALE GENOMIC DNA]</scope>
    <source>
        <strain evidence="2 3">D00501624</strain>
    </source>
</reference>
<organism evidence="2 3">
    <name type="scientific">Mycobacterium tuberculosis</name>
    <dbReference type="NCBI Taxonomy" id="1773"/>
    <lineage>
        <taxon>Bacteria</taxon>
        <taxon>Bacillati</taxon>
        <taxon>Actinomycetota</taxon>
        <taxon>Actinomycetes</taxon>
        <taxon>Mycobacteriales</taxon>
        <taxon>Mycobacteriaceae</taxon>
        <taxon>Mycobacterium</taxon>
        <taxon>Mycobacterium tuberculosis complex</taxon>
    </lineage>
</organism>
<sequence>MVDGVQFRQQQGRGMPGSHDRDIVVDGETGHVLADAAYQPVYQPGEAEHRTGLHAFDGVLANHRTWAGKFNAAQCRRAGRRGIGRHLHPGRDGAAKKFTLGRYNINTDRGSKVNDDGGLPEPVIGGQTVHDAVCAHFLRVVDEQRDPGAYSGLDQHVRHRRPVLVEHYPHLVQHGRDRGQGGGTGEPLGILADQPVDRQCQFVGGDFGFGAYPPLLHDLCVLFHSGQQAHNGVGVADVNRQQHGYPTPSRGSSSSPAFSGTNAGSWPMSIGLL</sequence>
<evidence type="ECO:0000256" key="1">
    <source>
        <dbReference type="SAM" id="MobiDB-lite"/>
    </source>
</evidence>
<evidence type="ECO:0000313" key="3">
    <source>
        <dbReference type="Proteomes" id="UP000039217"/>
    </source>
</evidence>
<proteinExistence type="predicted"/>
<evidence type="ECO:0000313" key="2">
    <source>
        <dbReference type="EMBL" id="CNV45230.1"/>
    </source>
</evidence>